<keyword evidence="2" id="KW-0813">Transport</keyword>
<comment type="subcellular location">
    <subcellularLocation>
        <location evidence="1">Cell membrane</location>
        <topology evidence="1">Multi-pass membrane protein</topology>
    </subcellularLocation>
</comment>
<keyword evidence="3" id="KW-1003">Cell membrane</keyword>
<dbReference type="PANTHER" id="PTHR23501:SF174">
    <property type="entry name" value="MULTIDRUG EXPORT PROTEIN EMRB-RELATED"/>
    <property type="match status" value="1"/>
</dbReference>
<feature type="transmembrane region" description="Helical" evidence="7">
    <location>
        <begin position="204"/>
        <end position="225"/>
    </location>
</feature>
<dbReference type="PROSITE" id="PS00217">
    <property type="entry name" value="SUGAR_TRANSPORT_2"/>
    <property type="match status" value="1"/>
</dbReference>
<gene>
    <name evidence="9" type="ORF">ENW96_06835</name>
</gene>
<feature type="transmembrane region" description="Helical" evidence="7">
    <location>
        <begin position="275"/>
        <end position="297"/>
    </location>
</feature>
<dbReference type="InterPro" id="IPR011701">
    <property type="entry name" value="MFS"/>
</dbReference>
<keyword evidence="6 7" id="KW-0472">Membrane</keyword>
<evidence type="ECO:0000256" key="5">
    <source>
        <dbReference type="ARBA" id="ARBA00022989"/>
    </source>
</evidence>
<dbReference type="CDD" id="cd17503">
    <property type="entry name" value="MFS_LmrB_MDR_like"/>
    <property type="match status" value="1"/>
</dbReference>
<dbReference type="InterPro" id="IPR005829">
    <property type="entry name" value="Sugar_transporter_CS"/>
</dbReference>
<feature type="transmembrane region" description="Helical" evidence="7">
    <location>
        <begin position="493"/>
        <end position="510"/>
    </location>
</feature>
<accession>A0A7C3ZBT4</accession>
<dbReference type="EMBL" id="DTMF01000172">
    <property type="protein sequence ID" value="HGF34091.1"/>
    <property type="molecule type" value="Genomic_DNA"/>
</dbReference>
<dbReference type="Pfam" id="PF07690">
    <property type="entry name" value="MFS_1"/>
    <property type="match status" value="1"/>
</dbReference>
<evidence type="ECO:0000259" key="8">
    <source>
        <dbReference type="PROSITE" id="PS50850"/>
    </source>
</evidence>
<feature type="transmembrane region" description="Helical" evidence="7">
    <location>
        <begin position="309"/>
        <end position="328"/>
    </location>
</feature>
<comment type="caution">
    <text evidence="9">The sequence shown here is derived from an EMBL/GenBank/DDBJ whole genome shotgun (WGS) entry which is preliminary data.</text>
</comment>
<dbReference type="GO" id="GO:0022857">
    <property type="term" value="F:transmembrane transporter activity"/>
    <property type="evidence" value="ECO:0007669"/>
    <property type="project" value="InterPro"/>
</dbReference>
<dbReference type="InterPro" id="IPR020846">
    <property type="entry name" value="MFS_dom"/>
</dbReference>
<evidence type="ECO:0000256" key="1">
    <source>
        <dbReference type="ARBA" id="ARBA00004651"/>
    </source>
</evidence>
<proteinExistence type="predicted"/>
<dbReference type="InterPro" id="IPR004638">
    <property type="entry name" value="EmrB-like"/>
</dbReference>
<feature type="transmembrane region" description="Helical" evidence="7">
    <location>
        <begin position="403"/>
        <end position="425"/>
    </location>
</feature>
<feature type="transmembrane region" description="Helical" evidence="7">
    <location>
        <begin position="142"/>
        <end position="163"/>
    </location>
</feature>
<dbReference type="PROSITE" id="PS50850">
    <property type="entry name" value="MFS"/>
    <property type="match status" value="1"/>
</dbReference>
<dbReference type="InterPro" id="IPR036259">
    <property type="entry name" value="MFS_trans_sf"/>
</dbReference>
<dbReference type="PRINTS" id="PR01036">
    <property type="entry name" value="TCRTETB"/>
</dbReference>
<organism evidence="9">
    <name type="scientific">Desulfobacca acetoxidans</name>
    <dbReference type="NCBI Taxonomy" id="60893"/>
    <lineage>
        <taxon>Bacteria</taxon>
        <taxon>Pseudomonadati</taxon>
        <taxon>Thermodesulfobacteriota</taxon>
        <taxon>Desulfobaccia</taxon>
        <taxon>Desulfobaccales</taxon>
        <taxon>Desulfobaccaceae</taxon>
        <taxon>Desulfobacca</taxon>
    </lineage>
</organism>
<dbReference type="SUPFAM" id="SSF103473">
    <property type="entry name" value="MFS general substrate transporter"/>
    <property type="match status" value="1"/>
</dbReference>
<dbReference type="Gene3D" id="1.20.1250.20">
    <property type="entry name" value="MFS general substrate transporter like domains"/>
    <property type="match status" value="1"/>
</dbReference>
<dbReference type="GO" id="GO:0005886">
    <property type="term" value="C:plasma membrane"/>
    <property type="evidence" value="ECO:0007669"/>
    <property type="project" value="UniProtKB-SubCell"/>
</dbReference>
<protein>
    <submittedName>
        <fullName evidence="9">DHA2 family efflux MFS transporter permease subunit</fullName>
    </submittedName>
</protein>
<evidence type="ECO:0000256" key="4">
    <source>
        <dbReference type="ARBA" id="ARBA00022692"/>
    </source>
</evidence>
<evidence type="ECO:0000256" key="3">
    <source>
        <dbReference type="ARBA" id="ARBA00022475"/>
    </source>
</evidence>
<feature type="transmembrane region" description="Helical" evidence="7">
    <location>
        <begin position="83"/>
        <end position="102"/>
    </location>
</feature>
<evidence type="ECO:0000313" key="9">
    <source>
        <dbReference type="EMBL" id="HGF34091.1"/>
    </source>
</evidence>
<sequence>MNQDANQGRPAVNKWLVTVAVMAGTFMEIIDTTVVNVALPHMAGSLSAGVDEATWVLTAYLVSNAVVLPITGWLSALFGRKRFLMLCLALFTVSSMLCGSAPNLASLIVFRVFQGVGGGALQPISQAILLESFPVQERGMAMAVWGIGVVFAPIIGPLLGGWITDNLSWRWAFYINFPIGIFSLIMTALFIFDPDYIKEQKAGSIDYVGLAFLVVGLGCLQVVLDKGEREDWFSSDLITRLTITSITALILLIYWELKTKHPVVDLRLFKERNYAAGVTIMFFFGFVLYGSIMLLPLFLQTLMNYDATLAGWALAYGGIGSLLILPIVGRLTQLIDGRWLVGAGLLINAVAVYLMSLYNTQIDYFTAWFPRFIQGFGLGTTFVSLTTLTMSRISQEKMGNATGIFNLMRNLGGSFGIATATTLLARRGQFHQNRLIEHLTPLDLPFQVWQHRIAEVLPGLPPDWQWWHYKQPMAALYLEVQRQAQMLAFGDDYWFFTLVFLSLLPLVFLMRRAPSPAPGPGMGH</sequence>
<keyword evidence="5 7" id="KW-1133">Transmembrane helix</keyword>
<feature type="transmembrane region" description="Helical" evidence="7">
    <location>
        <begin position="237"/>
        <end position="255"/>
    </location>
</feature>
<reference evidence="9" key="1">
    <citation type="journal article" date="2020" name="mSystems">
        <title>Genome- and Community-Level Interaction Insights into Carbon Utilization and Element Cycling Functions of Hydrothermarchaeota in Hydrothermal Sediment.</title>
        <authorList>
            <person name="Zhou Z."/>
            <person name="Liu Y."/>
            <person name="Xu W."/>
            <person name="Pan J."/>
            <person name="Luo Z.H."/>
            <person name="Li M."/>
        </authorList>
    </citation>
    <scope>NUCLEOTIDE SEQUENCE [LARGE SCALE GENOMIC DNA]</scope>
    <source>
        <strain evidence="9">SpSt-897</strain>
    </source>
</reference>
<dbReference type="Gene3D" id="1.20.1720.10">
    <property type="entry name" value="Multidrug resistance protein D"/>
    <property type="match status" value="1"/>
</dbReference>
<feature type="transmembrane region" description="Helical" evidence="7">
    <location>
        <begin position="55"/>
        <end position="76"/>
    </location>
</feature>
<name>A0A7C3ZBT4_9BACT</name>
<feature type="transmembrane region" description="Helical" evidence="7">
    <location>
        <begin position="372"/>
        <end position="391"/>
    </location>
</feature>
<dbReference type="AlphaFoldDB" id="A0A7C3ZBT4"/>
<feature type="transmembrane region" description="Helical" evidence="7">
    <location>
        <begin position="340"/>
        <end position="360"/>
    </location>
</feature>
<feature type="transmembrane region" description="Helical" evidence="7">
    <location>
        <begin position="12"/>
        <end position="35"/>
    </location>
</feature>
<dbReference type="NCBIfam" id="TIGR00711">
    <property type="entry name" value="efflux_EmrB"/>
    <property type="match status" value="1"/>
</dbReference>
<evidence type="ECO:0000256" key="7">
    <source>
        <dbReference type="SAM" id="Phobius"/>
    </source>
</evidence>
<evidence type="ECO:0000256" key="2">
    <source>
        <dbReference type="ARBA" id="ARBA00022448"/>
    </source>
</evidence>
<feature type="domain" description="Major facilitator superfamily (MFS) profile" evidence="8">
    <location>
        <begin position="17"/>
        <end position="517"/>
    </location>
</feature>
<feature type="transmembrane region" description="Helical" evidence="7">
    <location>
        <begin position="169"/>
        <end position="192"/>
    </location>
</feature>
<keyword evidence="4 7" id="KW-0812">Transmembrane</keyword>
<dbReference type="PANTHER" id="PTHR23501">
    <property type="entry name" value="MAJOR FACILITATOR SUPERFAMILY"/>
    <property type="match status" value="1"/>
</dbReference>
<evidence type="ECO:0000256" key="6">
    <source>
        <dbReference type="ARBA" id="ARBA00023136"/>
    </source>
</evidence>